<keyword evidence="1" id="KW-0677">Repeat</keyword>
<dbReference type="PANTHER" id="PTHR24171">
    <property type="entry name" value="ANKYRIN REPEAT DOMAIN-CONTAINING PROTEIN 39-RELATED"/>
    <property type="match status" value="1"/>
</dbReference>
<dbReference type="OrthoDB" id="541596at2759"/>
<evidence type="ECO:0000313" key="4">
    <source>
        <dbReference type="EMBL" id="GAX83990.1"/>
    </source>
</evidence>
<evidence type="ECO:0000256" key="3">
    <source>
        <dbReference type="PROSITE-ProRule" id="PRU00023"/>
    </source>
</evidence>
<organism evidence="4 5">
    <name type="scientific">Chlamydomonas eustigma</name>
    <dbReference type="NCBI Taxonomy" id="1157962"/>
    <lineage>
        <taxon>Eukaryota</taxon>
        <taxon>Viridiplantae</taxon>
        <taxon>Chlorophyta</taxon>
        <taxon>core chlorophytes</taxon>
        <taxon>Chlorophyceae</taxon>
        <taxon>CS clade</taxon>
        <taxon>Chlamydomonadales</taxon>
        <taxon>Chlamydomonadaceae</taxon>
        <taxon>Chlamydomonas</taxon>
    </lineage>
</organism>
<gene>
    <name evidence="4" type="ORF">CEUSTIGMA_g11415.t1</name>
</gene>
<dbReference type="InterPro" id="IPR002110">
    <property type="entry name" value="Ankyrin_rpt"/>
</dbReference>
<feature type="repeat" description="ANK" evidence="3">
    <location>
        <begin position="39"/>
        <end position="71"/>
    </location>
</feature>
<dbReference type="PROSITE" id="PS50088">
    <property type="entry name" value="ANK_REPEAT"/>
    <property type="match status" value="2"/>
</dbReference>
<evidence type="ECO:0000313" key="5">
    <source>
        <dbReference type="Proteomes" id="UP000232323"/>
    </source>
</evidence>
<dbReference type="GO" id="GO:0085020">
    <property type="term" value="P:protein K6-linked ubiquitination"/>
    <property type="evidence" value="ECO:0007669"/>
    <property type="project" value="TreeGrafter"/>
</dbReference>
<dbReference type="STRING" id="1157962.A0A250XMH7"/>
<dbReference type="AlphaFoldDB" id="A0A250XMH7"/>
<dbReference type="Proteomes" id="UP000232323">
    <property type="component" value="Unassembled WGS sequence"/>
</dbReference>
<dbReference type="SUPFAM" id="SSF48403">
    <property type="entry name" value="Ankyrin repeat"/>
    <property type="match status" value="1"/>
</dbReference>
<dbReference type="GO" id="GO:0004842">
    <property type="term" value="F:ubiquitin-protein transferase activity"/>
    <property type="evidence" value="ECO:0007669"/>
    <property type="project" value="TreeGrafter"/>
</dbReference>
<dbReference type="EMBL" id="BEGY01000113">
    <property type="protein sequence ID" value="GAX83990.1"/>
    <property type="molecule type" value="Genomic_DNA"/>
</dbReference>
<accession>A0A250XMH7</accession>
<evidence type="ECO:0000256" key="1">
    <source>
        <dbReference type="ARBA" id="ARBA00022737"/>
    </source>
</evidence>
<keyword evidence="5" id="KW-1185">Reference proteome</keyword>
<dbReference type="InterPro" id="IPR036770">
    <property type="entry name" value="Ankyrin_rpt-contain_sf"/>
</dbReference>
<evidence type="ECO:0000256" key="2">
    <source>
        <dbReference type="ARBA" id="ARBA00023043"/>
    </source>
</evidence>
<dbReference type="PANTHER" id="PTHR24171:SF8">
    <property type="entry name" value="BRCA1-ASSOCIATED RING DOMAIN PROTEIN 1"/>
    <property type="match status" value="1"/>
</dbReference>
<dbReference type="Gene3D" id="1.25.40.20">
    <property type="entry name" value="Ankyrin repeat-containing domain"/>
    <property type="match status" value="2"/>
</dbReference>
<dbReference type="PROSITE" id="PS50297">
    <property type="entry name" value="ANK_REP_REGION"/>
    <property type="match status" value="2"/>
</dbReference>
<feature type="repeat" description="ANK" evidence="3">
    <location>
        <begin position="72"/>
        <end position="104"/>
    </location>
</feature>
<comment type="caution">
    <text evidence="4">The sequence shown here is derived from an EMBL/GenBank/DDBJ whole genome shotgun (WGS) entry which is preliminary data.</text>
</comment>
<dbReference type="Pfam" id="PF12796">
    <property type="entry name" value="Ank_2"/>
    <property type="match status" value="1"/>
</dbReference>
<protein>
    <submittedName>
        <fullName evidence="4">Uncharacterized protein</fullName>
    </submittedName>
</protein>
<name>A0A250XMH7_9CHLO</name>
<reference evidence="4 5" key="1">
    <citation type="submission" date="2017-08" db="EMBL/GenBank/DDBJ databases">
        <title>Acidophilic green algal genome provides insights into adaptation to an acidic environment.</title>
        <authorList>
            <person name="Hirooka S."/>
            <person name="Hirose Y."/>
            <person name="Kanesaki Y."/>
            <person name="Higuchi S."/>
            <person name="Fujiwara T."/>
            <person name="Onuma R."/>
            <person name="Era A."/>
            <person name="Ohbayashi R."/>
            <person name="Uzuka A."/>
            <person name="Nozaki H."/>
            <person name="Yoshikawa H."/>
            <person name="Miyagishima S.Y."/>
        </authorList>
    </citation>
    <scope>NUCLEOTIDE SEQUENCE [LARGE SCALE GENOMIC DNA]</scope>
    <source>
        <strain evidence="4 5">NIES-2499</strain>
    </source>
</reference>
<keyword evidence="2 3" id="KW-0040">ANK repeat</keyword>
<dbReference type="SMART" id="SM00248">
    <property type="entry name" value="ANK"/>
    <property type="match status" value="3"/>
</dbReference>
<proteinExistence type="predicted"/>
<sequence>MDPHAELVQLLLDGARYGDDEDVESAIRQHVGVDSTDEAGRTALHMACANGHESVACYLINAGADVDIKNKEGNTPLHWACLNGHKSIVKTLLEKQAIISVLNNAGKTPVDEALTRDDKELMEIIHEASKGMGDDISVEVEEMQDDEVEETLGDADTLTAVEDTEETAVMGDCS</sequence>